<dbReference type="Gene3D" id="3.30.450.40">
    <property type="match status" value="1"/>
</dbReference>
<evidence type="ECO:0000313" key="3">
    <source>
        <dbReference type="Proteomes" id="UP000294823"/>
    </source>
</evidence>
<dbReference type="EMBL" id="SLTR01000534">
    <property type="protein sequence ID" value="TDA81392.1"/>
    <property type="molecule type" value="Genomic_DNA"/>
</dbReference>
<name>A0ABY2D1X8_9GAMM</name>
<dbReference type="Proteomes" id="UP000294823">
    <property type="component" value="Unassembled WGS sequence"/>
</dbReference>
<dbReference type="InterPro" id="IPR029016">
    <property type="entry name" value="GAF-like_dom_sf"/>
</dbReference>
<dbReference type="SUPFAM" id="SSF55781">
    <property type="entry name" value="GAF domain-like"/>
    <property type="match status" value="1"/>
</dbReference>
<protein>
    <submittedName>
        <fullName evidence="2">IclR family transcriptional regulator</fullName>
    </submittedName>
</protein>
<feature type="domain" description="IclR-ED" evidence="1">
    <location>
        <begin position="1"/>
        <end position="52"/>
    </location>
</feature>
<keyword evidence="3" id="KW-1185">Reference proteome</keyword>
<accession>A0ABY2D1X8</accession>
<organism evidence="2 3">
    <name type="scientific">Halomonas marinisediminis</name>
    <dbReference type="NCBI Taxonomy" id="2546095"/>
    <lineage>
        <taxon>Bacteria</taxon>
        <taxon>Pseudomonadati</taxon>
        <taxon>Pseudomonadota</taxon>
        <taxon>Gammaproteobacteria</taxon>
        <taxon>Oceanospirillales</taxon>
        <taxon>Halomonadaceae</taxon>
        <taxon>Halomonas</taxon>
    </lineage>
</organism>
<dbReference type="InterPro" id="IPR014757">
    <property type="entry name" value="Tscrpt_reg_IclR_C"/>
</dbReference>
<proteinExistence type="predicted"/>
<sequence>CAIAVPIHDTEDRFLTALAIHAPMQRHSPDSLAERALAPLQEAAGKLSALLV</sequence>
<reference evidence="2 3" key="1">
    <citation type="submission" date="2019-03" db="EMBL/GenBank/DDBJ databases">
        <title>Halomonas marinisediminis sp. nov., a moderately halophilic bacterium isolated from the Bohai Gulf.</title>
        <authorList>
            <person name="Ji X."/>
        </authorList>
    </citation>
    <scope>NUCLEOTIDE SEQUENCE [LARGE SCALE GENOMIC DNA]</scope>
    <source>
        <strain evidence="2 3">204</strain>
    </source>
</reference>
<comment type="caution">
    <text evidence="2">The sequence shown here is derived from an EMBL/GenBank/DDBJ whole genome shotgun (WGS) entry which is preliminary data.</text>
</comment>
<evidence type="ECO:0000259" key="1">
    <source>
        <dbReference type="PROSITE" id="PS51078"/>
    </source>
</evidence>
<dbReference type="PROSITE" id="PS51078">
    <property type="entry name" value="ICLR_ED"/>
    <property type="match status" value="1"/>
</dbReference>
<evidence type="ECO:0000313" key="2">
    <source>
        <dbReference type="EMBL" id="TDA81392.1"/>
    </source>
</evidence>
<feature type="non-terminal residue" evidence="2">
    <location>
        <position position="1"/>
    </location>
</feature>
<gene>
    <name evidence="2" type="ORF">E0702_17690</name>
</gene>